<dbReference type="Proteomes" id="UP000797356">
    <property type="component" value="Chromosome 14"/>
</dbReference>
<keyword evidence="3" id="KW-1003">Cell membrane</keyword>
<protein>
    <submittedName>
        <fullName evidence="9">Putative COBRA-like protein 9</fullName>
    </submittedName>
</protein>
<accession>A0A8K0IVH3</accession>
<dbReference type="GO" id="GO:0010215">
    <property type="term" value="P:cellulose microfibril organization"/>
    <property type="evidence" value="ECO:0007669"/>
    <property type="project" value="InterPro"/>
</dbReference>
<keyword evidence="5" id="KW-0472">Membrane</keyword>
<sequence>MPPRALRFAVFVISFSISTGEYPHVKNASAQSYAFKSTATLLNTMTEDLEAWRMFIGFQHDEILVSVSGAVITDGTDYPAHVGNGTSLSGFPQSNLLNAIDTAGDLTQIQVKVDLIGTQFGVKPPGIPMPKTIKLENDGFRCPAPSHKGSQMYVCCVKDPKFKAKTNSSRFLPRQKGDLLISYDVIQAYGNNYLAKVMNCEKNPIITDLPPERAKDDTIGNIPDCYLNRTALYPPQNFKIHGFLNPNYICGPPIRVTPSEFPDPSGLMSETIALATWQVVCNITRPKRKKSGCCVSFSAYYNDSLVPCNTCACGCPKAASCDPDAPPLLLPSEALLIPFQNRTAKAKAWAEIKHRRVPNPLPITLFNWGDYTFKNWFTAIRMNKAYPGYEKVYSLNGTKLDELKNTLFFQGLEVAKDLLPAQDGKNPAVDPSVPDAVPLATPLVLADVRGDEPLPLGDPQNLVEDAKVKSMDSVMNVSDIAAGLAEGAATEMVPVISLVQAIAEMVKDLLKETTKTMGIAKLPGKNLSPPKALDLKTLRKRKADTTDGGFTHARVELLLGPPTFEIKDFNLQNIEDL</sequence>
<gene>
    <name evidence="9" type="ORF">COCNU_14G007260</name>
</gene>
<evidence type="ECO:0000313" key="10">
    <source>
        <dbReference type="Proteomes" id="UP000797356"/>
    </source>
</evidence>
<evidence type="ECO:0000256" key="1">
    <source>
        <dbReference type="ARBA" id="ARBA00004236"/>
    </source>
</evidence>
<reference evidence="9" key="2">
    <citation type="submission" date="2019-07" db="EMBL/GenBank/DDBJ databases">
        <authorList>
            <person name="Yang Y."/>
            <person name="Bocs S."/>
            <person name="Baudouin L."/>
        </authorList>
    </citation>
    <scope>NUCLEOTIDE SEQUENCE</scope>
    <source>
        <tissue evidence="9">Spear leaf of Hainan Tall coconut</tissue>
    </source>
</reference>
<dbReference type="Pfam" id="PF25079">
    <property type="entry name" value="COB_C"/>
    <property type="match status" value="2"/>
</dbReference>
<evidence type="ECO:0000259" key="8">
    <source>
        <dbReference type="Pfam" id="PF25079"/>
    </source>
</evidence>
<keyword evidence="6" id="KW-0325">Glycoprotein</keyword>
<dbReference type="GO" id="GO:0005886">
    <property type="term" value="C:plasma membrane"/>
    <property type="evidence" value="ECO:0007669"/>
    <property type="project" value="UniProtKB-SubCell"/>
</dbReference>
<organism evidence="9 10">
    <name type="scientific">Cocos nucifera</name>
    <name type="common">Coconut palm</name>
    <dbReference type="NCBI Taxonomy" id="13894"/>
    <lineage>
        <taxon>Eukaryota</taxon>
        <taxon>Viridiplantae</taxon>
        <taxon>Streptophyta</taxon>
        <taxon>Embryophyta</taxon>
        <taxon>Tracheophyta</taxon>
        <taxon>Spermatophyta</taxon>
        <taxon>Magnoliopsida</taxon>
        <taxon>Liliopsida</taxon>
        <taxon>Arecaceae</taxon>
        <taxon>Arecoideae</taxon>
        <taxon>Cocoseae</taxon>
        <taxon>Attaleinae</taxon>
        <taxon>Cocos</taxon>
    </lineage>
</organism>
<evidence type="ECO:0000256" key="4">
    <source>
        <dbReference type="ARBA" id="ARBA00022729"/>
    </source>
</evidence>
<dbReference type="EMBL" id="CM017885">
    <property type="protein sequence ID" value="KAG1368258.1"/>
    <property type="molecule type" value="Genomic_DNA"/>
</dbReference>
<dbReference type="InterPro" id="IPR006918">
    <property type="entry name" value="COBRA_pln"/>
</dbReference>
<evidence type="ECO:0000256" key="7">
    <source>
        <dbReference type="SAM" id="SignalP"/>
    </source>
</evidence>
<keyword evidence="4 7" id="KW-0732">Signal</keyword>
<feature type="chain" id="PRO_5035428999" evidence="7">
    <location>
        <begin position="21"/>
        <end position="577"/>
    </location>
</feature>
<dbReference type="PANTHER" id="PTHR31052:SF2">
    <property type="entry name" value="COBRA-LIKE PROTEIN 10"/>
    <property type="match status" value="1"/>
</dbReference>
<comment type="similarity">
    <text evidence="2">Belongs to the COBRA family.</text>
</comment>
<feature type="domain" description="COBRA C-terminal" evidence="8">
    <location>
        <begin position="363"/>
        <end position="434"/>
    </location>
</feature>
<evidence type="ECO:0000256" key="2">
    <source>
        <dbReference type="ARBA" id="ARBA00005507"/>
    </source>
</evidence>
<feature type="domain" description="COBRA C-terminal" evidence="8">
    <location>
        <begin position="293"/>
        <end position="362"/>
    </location>
</feature>
<evidence type="ECO:0000256" key="6">
    <source>
        <dbReference type="ARBA" id="ARBA00023180"/>
    </source>
</evidence>
<name>A0A8K0IVH3_COCNU</name>
<dbReference type="OrthoDB" id="2014623at2759"/>
<evidence type="ECO:0000256" key="5">
    <source>
        <dbReference type="ARBA" id="ARBA00023136"/>
    </source>
</evidence>
<evidence type="ECO:0000256" key="3">
    <source>
        <dbReference type="ARBA" id="ARBA00022475"/>
    </source>
</evidence>
<dbReference type="AlphaFoldDB" id="A0A8K0IVH3"/>
<reference evidence="9" key="1">
    <citation type="journal article" date="2017" name="Gigascience">
        <title>The genome draft of coconut (Cocos nucifera).</title>
        <authorList>
            <person name="Xiao Y."/>
            <person name="Xu P."/>
            <person name="Fan H."/>
            <person name="Baudouin L."/>
            <person name="Xia W."/>
            <person name="Bocs S."/>
            <person name="Xu J."/>
            <person name="Li Q."/>
            <person name="Guo A."/>
            <person name="Zhou L."/>
            <person name="Li J."/>
            <person name="Wu Y."/>
            <person name="Ma Z."/>
            <person name="Armero A."/>
            <person name="Issali A.E."/>
            <person name="Liu N."/>
            <person name="Peng M."/>
            <person name="Yang Y."/>
        </authorList>
    </citation>
    <scope>NUCLEOTIDE SEQUENCE</scope>
    <source>
        <tissue evidence="9">Spear leaf of Hainan Tall coconut</tissue>
    </source>
</reference>
<comment type="subcellular location">
    <subcellularLocation>
        <location evidence="1">Cell membrane</location>
    </subcellularLocation>
</comment>
<comment type="caution">
    <text evidence="9">The sequence shown here is derived from an EMBL/GenBank/DDBJ whole genome shotgun (WGS) entry which is preliminary data.</text>
</comment>
<dbReference type="PANTHER" id="PTHR31052">
    <property type="entry name" value="COBRA-LIKE PROTEIN 7"/>
    <property type="match status" value="1"/>
</dbReference>
<keyword evidence="10" id="KW-1185">Reference proteome</keyword>
<dbReference type="Pfam" id="PF04833">
    <property type="entry name" value="COBRA"/>
    <property type="match status" value="1"/>
</dbReference>
<evidence type="ECO:0000313" key="9">
    <source>
        <dbReference type="EMBL" id="KAG1368258.1"/>
    </source>
</evidence>
<proteinExistence type="inferred from homology"/>
<feature type="signal peptide" evidence="7">
    <location>
        <begin position="1"/>
        <end position="20"/>
    </location>
</feature>
<dbReference type="InterPro" id="IPR056900">
    <property type="entry name" value="COB_C"/>
</dbReference>